<feature type="binding site" evidence="1">
    <location>
        <position position="243"/>
    </location>
    <ligand>
        <name>Zn(2+)</name>
        <dbReference type="ChEBI" id="CHEBI:29105"/>
    </ligand>
</feature>
<dbReference type="AlphaFoldDB" id="A0A1H7H3S8"/>
<dbReference type="eggNOG" id="COG4403">
    <property type="taxonomic scope" value="Bacteria"/>
</dbReference>
<evidence type="ECO:0000313" key="3">
    <source>
        <dbReference type="Proteomes" id="UP000183015"/>
    </source>
</evidence>
<feature type="binding site" evidence="1">
    <location>
        <position position="242"/>
    </location>
    <ligand>
        <name>Zn(2+)</name>
        <dbReference type="ChEBI" id="CHEBI:29105"/>
    </ligand>
</feature>
<keyword evidence="1" id="KW-0862">Zinc</keyword>
<dbReference type="SUPFAM" id="SSF158745">
    <property type="entry name" value="LanC-like"/>
    <property type="match status" value="1"/>
</dbReference>
<dbReference type="SMART" id="SM01260">
    <property type="entry name" value="LANC_like"/>
    <property type="match status" value="1"/>
</dbReference>
<dbReference type="InterPro" id="IPR007822">
    <property type="entry name" value="LANC-like"/>
</dbReference>
<dbReference type="Proteomes" id="UP000183015">
    <property type="component" value="Unassembled WGS sequence"/>
</dbReference>
<keyword evidence="1" id="KW-0479">Metal-binding</keyword>
<proteinExistence type="predicted"/>
<dbReference type="GO" id="GO:0046872">
    <property type="term" value="F:metal ion binding"/>
    <property type="evidence" value="ECO:0007669"/>
    <property type="project" value="UniProtKB-KW"/>
</dbReference>
<dbReference type="InterPro" id="IPR033889">
    <property type="entry name" value="LanC"/>
</dbReference>
<reference evidence="3" key="1">
    <citation type="submission" date="2016-10" db="EMBL/GenBank/DDBJ databases">
        <authorList>
            <person name="Varghese N."/>
        </authorList>
    </citation>
    <scope>NUCLEOTIDE SEQUENCE [LARGE SCALE GENOMIC DNA]</scope>
    <source>
        <strain evidence="3">DSM 45096 / BCRC 16803 / CGMCC 4.1857 / CIP 109030 / JCM 12277 / KCTC 19219 / NBRC 100920 / 33214</strain>
    </source>
</reference>
<dbReference type="CDD" id="cd04793">
    <property type="entry name" value="LanC"/>
    <property type="match status" value="1"/>
</dbReference>
<accession>A0A1H7H3S8</accession>
<keyword evidence="3" id="KW-1185">Reference proteome</keyword>
<dbReference type="EMBL" id="FOAZ01000002">
    <property type="protein sequence ID" value="SEK44417.1"/>
    <property type="molecule type" value="Genomic_DNA"/>
</dbReference>
<dbReference type="PRINTS" id="PR01950">
    <property type="entry name" value="LANCSUPER"/>
</dbReference>
<feature type="binding site" evidence="1">
    <location>
        <position position="193"/>
    </location>
    <ligand>
        <name>Zn(2+)</name>
        <dbReference type="ChEBI" id="CHEBI:29105"/>
    </ligand>
</feature>
<gene>
    <name evidence="2" type="ORF">SAMN05414137_10248</name>
</gene>
<dbReference type="GO" id="GO:0031179">
    <property type="term" value="P:peptide modification"/>
    <property type="evidence" value="ECO:0007669"/>
    <property type="project" value="InterPro"/>
</dbReference>
<sequence length="314" mass="33397">MSTGANASLFHGAPGLEFVLSRAGQDTRSVRDATDRVVRARLGAAQEQGRSGVLPTPAQFDLIRGLTGLGAVLLTRETTSPLLPQILAYLVRLAWPVDFTGHEVPGWWSSTGPCDEEMPGGHANLGVAHGVAGPLALLSLAARRGYQVPGQMVAIEVMTGWLEQYRGGYWITLGNLSSGPEDTEAPSSRPSWCYGELGLLRSRHLACFALGDSIRAAAVEAAAVDVLTDSRRLRLVTDASLCHGWAGLLTVARSMASDSLAPDEFARPISDIQSRLAHAIDQLDKPGFLEGRAGAQLTLDGHDTTGWTRALLIN</sequence>
<organism evidence="2 3">
    <name type="scientific">Streptacidiphilus jiangxiensis</name>
    <dbReference type="NCBI Taxonomy" id="235985"/>
    <lineage>
        <taxon>Bacteria</taxon>
        <taxon>Bacillati</taxon>
        <taxon>Actinomycetota</taxon>
        <taxon>Actinomycetes</taxon>
        <taxon>Kitasatosporales</taxon>
        <taxon>Streptomycetaceae</taxon>
        <taxon>Streptacidiphilus</taxon>
    </lineage>
</organism>
<evidence type="ECO:0000313" key="2">
    <source>
        <dbReference type="EMBL" id="SEK44417.1"/>
    </source>
</evidence>
<name>A0A1H7H3S8_STRJI</name>
<protein>
    <submittedName>
        <fullName evidence="2">Lanthionine synthetase C-like protein</fullName>
    </submittedName>
</protein>
<dbReference type="Gene3D" id="1.50.10.20">
    <property type="match status" value="1"/>
</dbReference>
<dbReference type="Pfam" id="PF05147">
    <property type="entry name" value="LANC_like"/>
    <property type="match status" value="1"/>
</dbReference>
<dbReference type="STRING" id="235985.SAMN05414137_10248"/>
<dbReference type="PRINTS" id="PR01955">
    <property type="entry name" value="LANCFRANKIA"/>
</dbReference>
<evidence type="ECO:0000256" key="1">
    <source>
        <dbReference type="PIRSR" id="PIRSR607822-1"/>
    </source>
</evidence>